<dbReference type="RefSeq" id="WP_235295322.1">
    <property type="nucleotide sequence ID" value="NZ_BSOH01000006.1"/>
</dbReference>
<evidence type="ECO:0000313" key="2">
    <source>
        <dbReference type="EMBL" id="GLR16574.1"/>
    </source>
</evidence>
<feature type="transmembrane region" description="Helical" evidence="1">
    <location>
        <begin position="169"/>
        <end position="187"/>
    </location>
</feature>
<name>A0AA37WEC5_9BACT</name>
<proteinExistence type="predicted"/>
<evidence type="ECO:0000313" key="3">
    <source>
        <dbReference type="Proteomes" id="UP001156666"/>
    </source>
</evidence>
<dbReference type="AlphaFoldDB" id="A0AA37WEC5"/>
<feature type="transmembrane region" description="Helical" evidence="1">
    <location>
        <begin position="60"/>
        <end position="93"/>
    </location>
</feature>
<keyword evidence="1" id="KW-0472">Membrane</keyword>
<reference evidence="2" key="2">
    <citation type="submission" date="2023-01" db="EMBL/GenBank/DDBJ databases">
        <title>Draft genome sequence of Portibacter lacus strain NBRC 108769.</title>
        <authorList>
            <person name="Sun Q."/>
            <person name="Mori K."/>
        </authorList>
    </citation>
    <scope>NUCLEOTIDE SEQUENCE</scope>
    <source>
        <strain evidence="2">NBRC 108769</strain>
    </source>
</reference>
<accession>A0AA37WEC5</accession>
<keyword evidence="3" id="KW-1185">Reference proteome</keyword>
<organism evidence="2 3">
    <name type="scientific">Portibacter lacus</name>
    <dbReference type="NCBI Taxonomy" id="1099794"/>
    <lineage>
        <taxon>Bacteria</taxon>
        <taxon>Pseudomonadati</taxon>
        <taxon>Bacteroidota</taxon>
        <taxon>Saprospiria</taxon>
        <taxon>Saprospirales</taxon>
        <taxon>Haliscomenobacteraceae</taxon>
        <taxon>Portibacter</taxon>
    </lineage>
</organism>
<dbReference type="Proteomes" id="UP001156666">
    <property type="component" value="Unassembled WGS sequence"/>
</dbReference>
<feature type="transmembrane region" description="Helical" evidence="1">
    <location>
        <begin position="143"/>
        <end position="163"/>
    </location>
</feature>
<sequence>MSNPDHQGQYHDFAAKLAATKKSVEVDESLRYAAEENNTIREELKSLEDASIFQNLLKGYAIIGGLIFIAHLILEGLWVGLLGIIVLAIFYIISKISIDRDIKRVNEIVQDRNDSTLLNEVELARMKMGTTAIIELKIRRFQLIMAMTVVLTPLIFMSISELIFGNLPLINIGLSILLGSIFWMIYFKKDIDQLTEMKERLVKA</sequence>
<keyword evidence="1" id="KW-1133">Transmembrane helix</keyword>
<gene>
    <name evidence="2" type="ORF">GCM10007940_11890</name>
</gene>
<dbReference type="EMBL" id="BSOH01000006">
    <property type="protein sequence ID" value="GLR16574.1"/>
    <property type="molecule type" value="Genomic_DNA"/>
</dbReference>
<keyword evidence="1" id="KW-0812">Transmembrane</keyword>
<reference evidence="2" key="1">
    <citation type="journal article" date="2014" name="Int. J. Syst. Evol. Microbiol.">
        <title>Complete genome sequence of Corynebacterium casei LMG S-19264T (=DSM 44701T), isolated from a smear-ripened cheese.</title>
        <authorList>
            <consortium name="US DOE Joint Genome Institute (JGI-PGF)"/>
            <person name="Walter F."/>
            <person name="Albersmeier A."/>
            <person name="Kalinowski J."/>
            <person name="Ruckert C."/>
        </authorList>
    </citation>
    <scope>NUCLEOTIDE SEQUENCE</scope>
    <source>
        <strain evidence="2">NBRC 108769</strain>
    </source>
</reference>
<protein>
    <submittedName>
        <fullName evidence="2">Uncharacterized protein</fullName>
    </submittedName>
</protein>
<evidence type="ECO:0000256" key="1">
    <source>
        <dbReference type="SAM" id="Phobius"/>
    </source>
</evidence>
<comment type="caution">
    <text evidence="2">The sequence shown here is derived from an EMBL/GenBank/DDBJ whole genome shotgun (WGS) entry which is preliminary data.</text>
</comment>